<name>A0ABX8S0V1_NOCIO</name>
<keyword evidence="2" id="KW-0949">S-adenosyl-L-methionine</keyword>
<evidence type="ECO:0000256" key="1">
    <source>
        <dbReference type="ARBA" id="ARBA00022679"/>
    </source>
</evidence>
<evidence type="ECO:0000313" key="4">
    <source>
        <dbReference type="EMBL" id="QXN94712.1"/>
    </source>
</evidence>
<feature type="domain" description="Methyltransferase" evidence="3">
    <location>
        <begin position="57"/>
        <end position="156"/>
    </location>
</feature>
<dbReference type="GO" id="GO:0032259">
    <property type="term" value="P:methylation"/>
    <property type="evidence" value="ECO:0007669"/>
    <property type="project" value="UniProtKB-KW"/>
</dbReference>
<dbReference type="Pfam" id="PF13649">
    <property type="entry name" value="Methyltransf_25"/>
    <property type="match status" value="1"/>
</dbReference>
<proteinExistence type="predicted"/>
<dbReference type="RefSeq" id="WP_218477359.1">
    <property type="nucleotide sequence ID" value="NZ_BAABJN010000004.1"/>
</dbReference>
<dbReference type="EMBL" id="CP078145">
    <property type="protein sequence ID" value="QXN94712.1"/>
    <property type="molecule type" value="Genomic_DNA"/>
</dbReference>
<evidence type="ECO:0000256" key="2">
    <source>
        <dbReference type="ARBA" id="ARBA00022691"/>
    </source>
</evidence>
<dbReference type="InterPro" id="IPR041698">
    <property type="entry name" value="Methyltransf_25"/>
</dbReference>
<dbReference type="CDD" id="cd02440">
    <property type="entry name" value="AdoMet_MTases"/>
    <property type="match status" value="1"/>
</dbReference>
<dbReference type="Proteomes" id="UP000694257">
    <property type="component" value="Chromosome"/>
</dbReference>
<gene>
    <name evidence="4" type="ORF">KV110_17660</name>
</gene>
<evidence type="ECO:0000313" key="5">
    <source>
        <dbReference type="Proteomes" id="UP000694257"/>
    </source>
</evidence>
<dbReference type="PANTHER" id="PTHR43675:SF8">
    <property type="entry name" value="ARSENITE METHYLTRANSFERASE"/>
    <property type="match status" value="1"/>
</dbReference>
<dbReference type="PANTHER" id="PTHR43675">
    <property type="entry name" value="ARSENITE METHYLTRANSFERASE"/>
    <property type="match status" value="1"/>
</dbReference>
<keyword evidence="4" id="KW-0489">Methyltransferase</keyword>
<sequence length="222" mass="24214">MLAGVRIWLPFMGPFARQLGFPSGWWGRRITNGLNIFNRRVMEGSVAALKASSGETVADIGFGGGHVLAILLDQVGAHGRVYGIDISPTMIAQAQRRFEEFISTDRLRLVEAPMRKLPFGDAILDGVVTVNTIYYISDEELAASFTELARVLRPGGRLVVGAADPAFVQATPWRDGLINRPPTEVIALIEGAGFVVHEDLRIGESERAFHVYVAALVERGNN</sequence>
<keyword evidence="5" id="KW-1185">Reference proteome</keyword>
<organism evidence="4 5">
    <name type="scientific">Nocardia iowensis</name>
    <dbReference type="NCBI Taxonomy" id="204891"/>
    <lineage>
        <taxon>Bacteria</taxon>
        <taxon>Bacillati</taxon>
        <taxon>Actinomycetota</taxon>
        <taxon>Actinomycetes</taxon>
        <taxon>Mycobacteriales</taxon>
        <taxon>Nocardiaceae</taxon>
        <taxon>Nocardia</taxon>
    </lineage>
</organism>
<accession>A0ABX8S0V1</accession>
<dbReference type="GO" id="GO:0008168">
    <property type="term" value="F:methyltransferase activity"/>
    <property type="evidence" value="ECO:0007669"/>
    <property type="project" value="UniProtKB-KW"/>
</dbReference>
<keyword evidence="1" id="KW-0808">Transferase</keyword>
<protein>
    <submittedName>
        <fullName evidence="4">Methyltransferase domain-containing protein</fullName>
    </submittedName>
</protein>
<reference evidence="4 5" key="1">
    <citation type="submission" date="2021-07" db="EMBL/GenBank/DDBJ databases">
        <title>Whole Genome Sequence of Nocardia Iowensis.</title>
        <authorList>
            <person name="Lamm A."/>
            <person name="Collins-Fairclough A.M."/>
            <person name="Bunk B."/>
            <person name="Sproer C."/>
        </authorList>
    </citation>
    <scope>NUCLEOTIDE SEQUENCE [LARGE SCALE GENOMIC DNA]</scope>
    <source>
        <strain evidence="4 5">NRRL 5646</strain>
    </source>
</reference>
<evidence type="ECO:0000259" key="3">
    <source>
        <dbReference type="Pfam" id="PF13649"/>
    </source>
</evidence>
<dbReference type="InterPro" id="IPR026669">
    <property type="entry name" value="Arsenite_MeTrfase-like"/>
</dbReference>